<dbReference type="Gene3D" id="3.90.190.10">
    <property type="entry name" value="Protein tyrosine phosphatase superfamily"/>
    <property type="match status" value="1"/>
</dbReference>
<dbReference type="InterPro" id="IPR050348">
    <property type="entry name" value="Protein-Tyr_Phosphatase"/>
</dbReference>
<dbReference type="InParanoid" id="T1FZD7"/>
<dbReference type="Proteomes" id="UP000015101">
    <property type="component" value="Unassembled WGS sequence"/>
</dbReference>
<organism evidence="4 5">
    <name type="scientific">Helobdella robusta</name>
    <name type="common">Californian leech</name>
    <dbReference type="NCBI Taxonomy" id="6412"/>
    <lineage>
        <taxon>Eukaryota</taxon>
        <taxon>Metazoa</taxon>
        <taxon>Spiralia</taxon>
        <taxon>Lophotrochozoa</taxon>
        <taxon>Annelida</taxon>
        <taxon>Clitellata</taxon>
        <taxon>Hirudinea</taxon>
        <taxon>Rhynchobdellida</taxon>
        <taxon>Glossiphoniidae</taxon>
        <taxon>Helobdella</taxon>
    </lineage>
</organism>
<evidence type="ECO:0000313" key="3">
    <source>
        <dbReference type="EMBL" id="ESN96121.1"/>
    </source>
</evidence>
<dbReference type="SUPFAM" id="SSF52799">
    <property type="entry name" value="(Phosphotyrosine protein) phosphatases II"/>
    <property type="match status" value="1"/>
</dbReference>
<dbReference type="RefSeq" id="XP_009025220.1">
    <property type="nucleotide sequence ID" value="XM_009026972.1"/>
</dbReference>
<proteinExistence type="predicted"/>
<dbReference type="EnsemblMetazoa" id="HelroT68360">
    <property type="protein sequence ID" value="HelroP68360"/>
    <property type="gene ID" value="HelroG68360"/>
</dbReference>
<protein>
    <recommendedName>
        <fullName evidence="6">Tyrosine-protein phosphatase domain-containing protein</fullName>
    </recommendedName>
</protein>
<dbReference type="InterPro" id="IPR029021">
    <property type="entry name" value="Prot-tyrosine_phosphatase-like"/>
</dbReference>
<dbReference type="InterPro" id="IPR016130">
    <property type="entry name" value="Tyr_Pase_AS"/>
</dbReference>
<feature type="domain" description="Tyrosine specific protein phosphatases" evidence="2">
    <location>
        <begin position="167"/>
        <end position="240"/>
    </location>
</feature>
<dbReference type="OMA" id="MIWIVET"/>
<dbReference type="KEGG" id="hro:HELRODRAFT_68360"/>
<dbReference type="GeneID" id="20214185"/>
<dbReference type="InterPro" id="IPR000242">
    <property type="entry name" value="PTP_cat"/>
</dbReference>
<dbReference type="PROSITE" id="PS00383">
    <property type="entry name" value="TYR_PHOSPHATASE_1"/>
    <property type="match status" value="1"/>
</dbReference>
<dbReference type="STRING" id="6412.T1FZD7"/>
<dbReference type="InterPro" id="IPR000387">
    <property type="entry name" value="Tyr_Pase_dom"/>
</dbReference>
<evidence type="ECO:0000313" key="5">
    <source>
        <dbReference type="Proteomes" id="UP000015101"/>
    </source>
</evidence>
<keyword evidence="5" id="KW-1185">Reference proteome</keyword>
<dbReference type="PRINTS" id="PR00700">
    <property type="entry name" value="PRTYPHPHTASE"/>
</dbReference>
<dbReference type="PROSITE" id="PS50056">
    <property type="entry name" value="TYR_PHOSPHATASE_2"/>
    <property type="match status" value="1"/>
</dbReference>
<reference evidence="5" key="1">
    <citation type="submission" date="2012-12" db="EMBL/GenBank/DDBJ databases">
        <authorList>
            <person name="Hellsten U."/>
            <person name="Grimwood J."/>
            <person name="Chapman J.A."/>
            <person name="Shapiro H."/>
            <person name="Aerts A."/>
            <person name="Otillar R.P."/>
            <person name="Terry A.Y."/>
            <person name="Boore J.L."/>
            <person name="Simakov O."/>
            <person name="Marletaz F."/>
            <person name="Cho S.-J."/>
            <person name="Edsinger-Gonzales E."/>
            <person name="Havlak P."/>
            <person name="Kuo D.-H."/>
            <person name="Larsson T."/>
            <person name="Lv J."/>
            <person name="Arendt D."/>
            <person name="Savage R."/>
            <person name="Osoegawa K."/>
            <person name="de Jong P."/>
            <person name="Lindberg D.R."/>
            <person name="Seaver E.C."/>
            <person name="Weisblat D.A."/>
            <person name="Putnam N.H."/>
            <person name="Grigoriev I.V."/>
            <person name="Rokhsar D.S."/>
        </authorList>
    </citation>
    <scope>NUCLEOTIDE SEQUENCE</scope>
</reference>
<dbReference type="PANTHER" id="PTHR19134:SF536">
    <property type="entry name" value="TYROSINE-PROTEIN PHOSPHATASE DOMAIN-CONTAINING PROTEIN"/>
    <property type="match status" value="1"/>
</dbReference>
<feature type="domain" description="Tyrosine-protein phosphatase" evidence="1">
    <location>
        <begin position="1"/>
        <end position="240"/>
    </location>
</feature>
<evidence type="ECO:0000259" key="1">
    <source>
        <dbReference type="PROSITE" id="PS50055"/>
    </source>
</evidence>
<dbReference type="PROSITE" id="PS50055">
    <property type="entry name" value="TYR_PHOSPHATASE_PTP"/>
    <property type="match status" value="1"/>
</dbReference>
<name>T1FZD7_HELRO</name>
<dbReference type="Pfam" id="PF00102">
    <property type="entry name" value="Y_phosphatase"/>
    <property type="match status" value="1"/>
</dbReference>
<evidence type="ECO:0000313" key="4">
    <source>
        <dbReference type="EnsemblMetazoa" id="HelroP68360"/>
    </source>
</evidence>
<dbReference type="OrthoDB" id="10253954at2759"/>
<dbReference type="GO" id="GO:0007165">
    <property type="term" value="P:signal transduction"/>
    <property type="evidence" value="ECO:0000318"/>
    <property type="project" value="GO_Central"/>
</dbReference>
<dbReference type="SMART" id="SM00404">
    <property type="entry name" value="PTPc_motif"/>
    <property type="match status" value="1"/>
</dbReference>
<reference evidence="4" key="3">
    <citation type="submission" date="2015-06" db="UniProtKB">
        <authorList>
            <consortium name="EnsemblMetazoa"/>
        </authorList>
    </citation>
    <scope>IDENTIFICATION</scope>
</reference>
<dbReference type="GO" id="GO:0004725">
    <property type="term" value="F:protein tyrosine phosphatase activity"/>
    <property type="evidence" value="ECO:0000318"/>
    <property type="project" value="GO_Central"/>
</dbReference>
<reference evidence="3 5" key="2">
    <citation type="journal article" date="2013" name="Nature">
        <title>Insights into bilaterian evolution from three spiralian genomes.</title>
        <authorList>
            <person name="Simakov O."/>
            <person name="Marletaz F."/>
            <person name="Cho S.J."/>
            <person name="Edsinger-Gonzales E."/>
            <person name="Havlak P."/>
            <person name="Hellsten U."/>
            <person name="Kuo D.H."/>
            <person name="Larsson T."/>
            <person name="Lv J."/>
            <person name="Arendt D."/>
            <person name="Savage R."/>
            <person name="Osoegawa K."/>
            <person name="de Jong P."/>
            <person name="Grimwood J."/>
            <person name="Chapman J.A."/>
            <person name="Shapiro H."/>
            <person name="Aerts A."/>
            <person name="Otillar R.P."/>
            <person name="Terry A.Y."/>
            <person name="Boore J.L."/>
            <person name="Grigoriev I.V."/>
            <person name="Lindberg D.R."/>
            <person name="Seaver E.C."/>
            <person name="Weisblat D.A."/>
            <person name="Putnam N.H."/>
            <person name="Rokhsar D.S."/>
        </authorList>
    </citation>
    <scope>NUCLEOTIDE SEQUENCE</scope>
</reference>
<dbReference type="AlphaFoldDB" id="T1FZD7"/>
<gene>
    <name evidence="4" type="primary">20214185</name>
    <name evidence="3" type="ORF">HELRODRAFT_68360</name>
</gene>
<dbReference type="HOGENOM" id="CLU_001645_9_1_1"/>
<sequence length="254" mass="29746">MSDVSCSYAKKSELKKKNRYRNIVPFDHNRVKLKMLDGQPSSDYINASFIPSYRPRSYLFIGAQGVKRETLNDFWRMVVENETRIIVMLTMLKENNKEKCLKYWPDADEKKCEYGGTIVKFLSLERWLTYEIRKFSVKRSSVEFIVTHMWYTAWPDHGVPENIGSLLNFRYHMWTLVSQLVASNKGNVSNVLVHCSAGVGRTGTLIGLDYLLEQSRETDAVDVAECLLYLRSHRNFMIQTLVSEFCYHIFFYLK</sequence>
<dbReference type="SMART" id="SM00194">
    <property type="entry name" value="PTPc"/>
    <property type="match status" value="1"/>
</dbReference>
<dbReference type="CTD" id="20214185"/>
<dbReference type="PANTHER" id="PTHR19134">
    <property type="entry name" value="RECEPTOR-TYPE TYROSINE-PROTEIN PHOSPHATASE"/>
    <property type="match status" value="1"/>
</dbReference>
<dbReference type="InterPro" id="IPR003595">
    <property type="entry name" value="Tyr_Pase_cat"/>
</dbReference>
<accession>T1FZD7</accession>
<dbReference type="eggNOG" id="KOG4228">
    <property type="taxonomic scope" value="Eukaryota"/>
</dbReference>
<dbReference type="EMBL" id="KB097495">
    <property type="protein sequence ID" value="ESN96121.1"/>
    <property type="molecule type" value="Genomic_DNA"/>
</dbReference>
<dbReference type="EMBL" id="AMQM01001307">
    <property type="status" value="NOT_ANNOTATED_CDS"/>
    <property type="molecule type" value="Genomic_DNA"/>
</dbReference>
<evidence type="ECO:0008006" key="6">
    <source>
        <dbReference type="Google" id="ProtNLM"/>
    </source>
</evidence>
<evidence type="ECO:0000259" key="2">
    <source>
        <dbReference type="PROSITE" id="PS50056"/>
    </source>
</evidence>
<dbReference type="FunFam" id="3.90.190.10:FF:000265">
    <property type="entry name" value="Predicted protein"/>
    <property type="match status" value="1"/>
</dbReference>